<dbReference type="EMBL" id="FUHU01000009">
    <property type="protein sequence ID" value="SJM48637.1"/>
    <property type="molecule type" value="Genomic_DNA"/>
</dbReference>
<keyword evidence="2" id="KW-0472">Membrane</keyword>
<reference evidence="3 4" key="1">
    <citation type="submission" date="2017-02" db="EMBL/GenBank/DDBJ databases">
        <authorList>
            <person name="Peterson S.W."/>
        </authorList>
    </citation>
    <scope>NUCLEOTIDE SEQUENCE [LARGE SCALE GENOMIC DNA]</scope>
    <source>
        <strain evidence="3 4">LMG 22410</strain>
    </source>
</reference>
<organism evidence="3 4">
    <name type="scientific">Agrococcus casei LMG 22410</name>
    <dbReference type="NCBI Taxonomy" id="1255656"/>
    <lineage>
        <taxon>Bacteria</taxon>
        <taxon>Bacillati</taxon>
        <taxon>Actinomycetota</taxon>
        <taxon>Actinomycetes</taxon>
        <taxon>Micrococcales</taxon>
        <taxon>Microbacteriaceae</taxon>
        <taxon>Agrococcus</taxon>
    </lineage>
</organism>
<feature type="transmembrane region" description="Helical" evidence="2">
    <location>
        <begin position="6"/>
        <end position="30"/>
    </location>
</feature>
<dbReference type="OrthoDB" id="3214257at2"/>
<keyword evidence="2" id="KW-1133">Transmembrane helix</keyword>
<comment type="similarity">
    <text evidence="1">Belongs to the CPA3 antiporters (TC 2.A.63) subunit G family.</text>
</comment>
<dbReference type="Pfam" id="PF03334">
    <property type="entry name" value="PhaG_MnhG_YufB"/>
    <property type="match status" value="1"/>
</dbReference>
<name>A0A1R4EY93_9MICO</name>
<accession>A0A1R4EY93</accession>
<dbReference type="Proteomes" id="UP000195787">
    <property type="component" value="Unassembled WGS sequence"/>
</dbReference>
<dbReference type="NCBIfam" id="TIGR01300">
    <property type="entry name" value="CPA3_mnhG_phaG"/>
    <property type="match status" value="1"/>
</dbReference>
<evidence type="ECO:0000313" key="4">
    <source>
        <dbReference type="Proteomes" id="UP000195787"/>
    </source>
</evidence>
<gene>
    <name evidence="3" type="ORF">CZ674_01595</name>
</gene>
<dbReference type="RefSeq" id="WP_086990613.1">
    <property type="nucleotide sequence ID" value="NZ_FUHU01000009.1"/>
</dbReference>
<dbReference type="GO" id="GO:0015385">
    <property type="term" value="F:sodium:proton antiporter activity"/>
    <property type="evidence" value="ECO:0007669"/>
    <property type="project" value="TreeGrafter"/>
</dbReference>
<dbReference type="InterPro" id="IPR005133">
    <property type="entry name" value="PhaG_MnhG_YufB"/>
</dbReference>
<proteinExistence type="inferred from homology"/>
<keyword evidence="2" id="KW-0812">Transmembrane</keyword>
<dbReference type="PANTHER" id="PTHR34703:SF1">
    <property type="entry name" value="ANTIPORTER SUBUNIT MNHG2-RELATED"/>
    <property type="match status" value="1"/>
</dbReference>
<protein>
    <submittedName>
        <fullName evidence="3">Na(+) H(+) antiporter subunit G</fullName>
    </submittedName>
</protein>
<dbReference type="AlphaFoldDB" id="A0A1R4EY93"/>
<sequence>MTPETWMNIAGGVLIALGAAFGLVAAIGLIRLPDALNRLHAAAKPQSFGIVVVCIGLGLILRDNGAWMMLTLVAGMQLVTATTASQMMARSAYRTKQYREDLQLVDDGLAETEESDQRGL</sequence>
<dbReference type="PANTHER" id="PTHR34703">
    <property type="entry name" value="ANTIPORTER SUBUNIT MNHG2-RELATED"/>
    <property type="match status" value="1"/>
</dbReference>
<evidence type="ECO:0000313" key="3">
    <source>
        <dbReference type="EMBL" id="SJM48637.1"/>
    </source>
</evidence>
<evidence type="ECO:0000256" key="1">
    <source>
        <dbReference type="ARBA" id="ARBA00008404"/>
    </source>
</evidence>
<evidence type="ECO:0000256" key="2">
    <source>
        <dbReference type="SAM" id="Phobius"/>
    </source>
</evidence>
<feature type="transmembrane region" description="Helical" evidence="2">
    <location>
        <begin position="42"/>
        <end position="61"/>
    </location>
</feature>
<feature type="transmembrane region" description="Helical" evidence="2">
    <location>
        <begin position="67"/>
        <end position="89"/>
    </location>
</feature>
<dbReference type="GeneID" id="303171897"/>
<keyword evidence="4" id="KW-1185">Reference proteome</keyword>